<keyword evidence="2" id="KW-1185">Reference proteome</keyword>
<comment type="caution">
    <text evidence="1">The sequence shown here is derived from an EMBL/GenBank/DDBJ whole genome shotgun (WGS) entry which is preliminary data.</text>
</comment>
<sequence>MANSQFQDHHEQTFVNDLDLWMAEMSQMDVDFDRVYPLRATLEDNLQQQNVMFLQQQTMLLQSPPLLASYNLMHSSVVLNMNQHEQQIVQGFIISSLFICPLAADFIPEWRPQNIPNIPLGWLPALGTINPAGDVPNPRASV</sequence>
<name>A0A4S4L0S5_9AGAM</name>
<evidence type="ECO:0000313" key="2">
    <source>
        <dbReference type="Proteomes" id="UP000310158"/>
    </source>
</evidence>
<dbReference type="AlphaFoldDB" id="A0A4S4L0S5"/>
<dbReference type="EMBL" id="SGPL01001093">
    <property type="protein sequence ID" value="THH04852.1"/>
    <property type="molecule type" value="Genomic_DNA"/>
</dbReference>
<protein>
    <submittedName>
        <fullName evidence="1">Uncharacterized protein</fullName>
    </submittedName>
</protein>
<reference evidence="1 2" key="1">
    <citation type="submission" date="2019-02" db="EMBL/GenBank/DDBJ databases">
        <title>Genome sequencing of the rare red list fungi Bondarzewia mesenterica.</title>
        <authorList>
            <person name="Buettner E."/>
            <person name="Kellner H."/>
        </authorList>
    </citation>
    <scope>NUCLEOTIDE SEQUENCE [LARGE SCALE GENOMIC DNA]</scope>
    <source>
        <strain evidence="1 2">DSM 108281</strain>
    </source>
</reference>
<evidence type="ECO:0000313" key="1">
    <source>
        <dbReference type="EMBL" id="THH04852.1"/>
    </source>
</evidence>
<organism evidence="1 2">
    <name type="scientific">Bondarzewia mesenterica</name>
    <dbReference type="NCBI Taxonomy" id="1095465"/>
    <lineage>
        <taxon>Eukaryota</taxon>
        <taxon>Fungi</taxon>
        <taxon>Dikarya</taxon>
        <taxon>Basidiomycota</taxon>
        <taxon>Agaricomycotina</taxon>
        <taxon>Agaricomycetes</taxon>
        <taxon>Russulales</taxon>
        <taxon>Bondarzewiaceae</taxon>
        <taxon>Bondarzewia</taxon>
    </lineage>
</organism>
<accession>A0A4S4L0S5</accession>
<proteinExistence type="predicted"/>
<gene>
    <name evidence="1" type="ORF">EW146_g10065</name>
</gene>
<dbReference type="Proteomes" id="UP000310158">
    <property type="component" value="Unassembled WGS sequence"/>
</dbReference>